<feature type="transmembrane region" description="Helical" evidence="1">
    <location>
        <begin position="12"/>
        <end position="32"/>
    </location>
</feature>
<dbReference type="PATRIC" id="fig|1705561.3.peg.6094"/>
<evidence type="ECO:0000313" key="3">
    <source>
        <dbReference type="Proteomes" id="UP000037688"/>
    </source>
</evidence>
<feature type="transmembrane region" description="Helical" evidence="1">
    <location>
        <begin position="52"/>
        <end position="73"/>
    </location>
</feature>
<keyword evidence="3" id="KW-1185">Reference proteome</keyword>
<dbReference type="Proteomes" id="UP000037688">
    <property type="component" value="Unassembled WGS sequence"/>
</dbReference>
<reference evidence="2 3" key="1">
    <citation type="submission" date="2015-08" db="EMBL/GenBank/DDBJ databases">
        <title>Draft genome sequence of cellulolytic and xylanolytic Paenibacillus sp. A59, isolated from a decaying forest soil from Patagonia, Argentina.</title>
        <authorList>
            <person name="Ghio S."/>
            <person name="Caceres A.M."/>
            <person name="Talia P."/>
            <person name="Grasso D."/>
            <person name="Campos E."/>
        </authorList>
    </citation>
    <scope>NUCLEOTIDE SEQUENCE [LARGE SCALE GENOMIC DNA]</scope>
    <source>
        <strain evidence="2 3">A59</strain>
    </source>
</reference>
<sequence length="109" mass="12816">MSKRKNEKLYNYLLLFLILYGVTLFIWPMALFGLGMSLSAPYPHTYDTSRDLLVKILFTYPLGVLFAIFYCGISYENGRYKAPYWVVHVPLLWPVSWIIVEYLGLKFSF</sequence>
<dbReference type="EMBL" id="LITU01000082">
    <property type="protein sequence ID" value="KOY13042.1"/>
    <property type="molecule type" value="Genomic_DNA"/>
</dbReference>
<feature type="transmembrane region" description="Helical" evidence="1">
    <location>
        <begin position="85"/>
        <end position="105"/>
    </location>
</feature>
<gene>
    <name evidence="2" type="ORF">AMS66_28885</name>
</gene>
<organism evidence="2 3">
    <name type="scientific">Paenibacillus xylanivorans</name>
    <dbReference type="NCBI Taxonomy" id="1705561"/>
    <lineage>
        <taxon>Bacteria</taxon>
        <taxon>Bacillati</taxon>
        <taxon>Bacillota</taxon>
        <taxon>Bacilli</taxon>
        <taxon>Bacillales</taxon>
        <taxon>Paenibacillaceae</taxon>
        <taxon>Paenibacillus</taxon>
    </lineage>
</organism>
<keyword evidence="1" id="KW-1133">Transmembrane helix</keyword>
<evidence type="ECO:0000256" key="1">
    <source>
        <dbReference type="SAM" id="Phobius"/>
    </source>
</evidence>
<keyword evidence="1" id="KW-0812">Transmembrane</keyword>
<evidence type="ECO:0000313" key="2">
    <source>
        <dbReference type="EMBL" id="KOY13042.1"/>
    </source>
</evidence>
<accession>A0A0M9BK98</accession>
<proteinExistence type="predicted"/>
<dbReference type="RefSeq" id="WP_053784058.1">
    <property type="nucleotide sequence ID" value="NZ_LITU01000082.1"/>
</dbReference>
<dbReference type="AlphaFoldDB" id="A0A0M9BK98"/>
<keyword evidence="1" id="KW-0472">Membrane</keyword>
<comment type="caution">
    <text evidence="2">The sequence shown here is derived from an EMBL/GenBank/DDBJ whole genome shotgun (WGS) entry which is preliminary data.</text>
</comment>
<protein>
    <submittedName>
        <fullName evidence="2">Uncharacterized protein</fullName>
    </submittedName>
</protein>
<name>A0A0M9BK98_9BACL</name>